<dbReference type="InterPro" id="IPR013784">
    <property type="entry name" value="Carb-bd-like_fold"/>
</dbReference>
<name>A0A518ETU5_9BACT</name>
<dbReference type="PANTHER" id="PTHR23303">
    <property type="entry name" value="CARBOXYPEPTIDASE REGULATORY REGION-CONTAINING"/>
    <property type="match status" value="1"/>
</dbReference>
<sequence>MKSRLWLSAIAAASALVAVLLLFFARPDESPAPGAKATAPELSQDGSDAMDTRGDLVPLDRPASDSAVDRRVAAAAAPDEVAPTPKTIQSGGLIEIVLSGPAAGHPEAVAGDSFVLYGSESPYHGSPRQLPDLDAEGRYYLRGVEAGEVQWIGLDAELFVRALVPVPAIIAGERLTVEVPVVRGVTASGVVLGPDGAPVADARVRLGSWDRPDMTTSIGYEEESLTDEEGRFRVGGVLPGQMTVRVSGNGFDSTSLALGEAADGDHLEGLEIQLAHGGRLLGVVRWPDGAPADKATVKLSNRGQSWKKAPETKTDGEGQFEFSGLGPGDYRVAASARKKRDLAPWQVETIARPGQPLVLELQEGLRITGRVTDDLGQPISDFRVSATPVGIDEGGSSASERVRKGDGDYEITGLGAGNFDLTATSKGHAAGRPVRVNASGPGTTANFTLDRLASAAGIVRNSSGSPLPAATLTIGGRSITTDGEGRFEVEGVPPGALLVTLVDRSLGVLRSEPAILAPGEHRDDIEIVLGAGGTVRVQLHPSLEGGIYQRATLRAENSYAMSSSAFDEEGTATFTGLEAGRYWVALPPVEGREFVLKHRDTNQIPVEVPSDGDVSVVIGDPDAYGITMSGRVTRNGDAQAGLMMYVYAEGTERLFPSVIGRTDDSGRYEVKLREPGPYTFNVGEGQAAQARFPVDVTGEPLQERDFELPDRTLEGRAIREDGSPVVGGMYVLFHRDAPRDSKKAGDLQFAGTKNDGSFVFTGLHPGRYRLHTGNYFTAHETDGLVIVEDIVVPASGEGPEVNVVIPRAATVIARALDAEGRPLADHAITLETEAGSPHHIYASARTDSQGYQRIVGVGPGTWRALVRDRAGQVVGETKIEVAAGAARELEILCSH</sequence>
<dbReference type="PANTHER" id="PTHR23303:SF14">
    <property type="entry name" value="BOS COMPLEX SUBUNIT NOMO1-RELATED"/>
    <property type="match status" value="1"/>
</dbReference>
<protein>
    <submittedName>
        <fullName evidence="3">Nickel uptake substrate-specific transmembrane region</fullName>
    </submittedName>
</protein>
<gene>
    <name evidence="3" type="ORF">Poly30_30210</name>
</gene>
<reference evidence="3 4" key="1">
    <citation type="submission" date="2019-02" db="EMBL/GenBank/DDBJ databases">
        <title>Deep-cultivation of Planctomycetes and their phenomic and genomic characterization uncovers novel biology.</title>
        <authorList>
            <person name="Wiegand S."/>
            <person name="Jogler M."/>
            <person name="Boedeker C."/>
            <person name="Pinto D."/>
            <person name="Vollmers J."/>
            <person name="Rivas-Marin E."/>
            <person name="Kohn T."/>
            <person name="Peeters S.H."/>
            <person name="Heuer A."/>
            <person name="Rast P."/>
            <person name="Oberbeckmann S."/>
            <person name="Bunk B."/>
            <person name="Jeske O."/>
            <person name="Meyerdierks A."/>
            <person name="Storesund J.E."/>
            <person name="Kallscheuer N."/>
            <person name="Luecker S."/>
            <person name="Lage O.M."/>
            <person name="Pohl T."/>
            <person name="Merkel B.J."/>
            <person name="Hornburger P."/>
            <person name="Mueller R.-W."/>
            <person name="Bruemmer F."/>
            <person name="Labrenz M."/>
            <person name="Spormann A.M."/>
            <person name="Op den Camp H."/>
            <person name="Overmann J."/>
            <person name="Amann R."/>
            <person name="Jetten M.S.M."/>
            <person name="Mascher T."/>
            <person name="Medema M.H."/>
            <person name="Devos D.P."/>
            <person name="Kaster A.-K."/>
            <person name="Ovreas L."/>
            <person name="Rohde M."/>
            <person name="Galperin M.Y."/>
            <person name="Jogler C."/>
        </authorList>
    </citation>
    <scope>NUCLEOTIDE SEQUENCE [LARGE SCALE GENOMIC DNA]</scope>
    <source>
        <strain evidence="3 4">Poly30</strain>
    </source>
</reference>
<proteinExistence type="predicted"/>
<evidence type="ECO:0000313" key="4">
    <source>
        <dbReference type="Proteomes" id="UP000320390"/>
    </source>
</evidence>
<organism evidence="3 4">
    <name type="scientific">Saltatorellus ferox</name>
    <dbReference type="NCBI Taxonomy" id="2528018"/>
    <lineage>
        <taxon>Bacteria</taxon>
        <taxon>Pseudomonadati</taxon>
        <taxon>Planctomycetota</taxon>
        <taxon>Planctomycetia</taxon>
        <taxon>Planctomycetia incertae sedis</taxon>
        <taxon>Saltatorellus</taxon>
    </lineage>
</organism>
<dbReference type="Proteomes" id="UP000320390">
    <property type="component" value="Chromosome"/>
</dbReference>
<keyword evidence="3" id="KW-0472">Membrane</keyword>
<evidence type="ECO:0000256" key="2">
    <source>
        <dbReference type="SAM" id="MobiDB-lite"/>
    </source>
</evidence>
<keyword evidence="4" id="KW-1185">Reference proteome</keyword>
<dbReference type="AlphaFoldDB" id="A0A518ETU5"/>
<dbReference type="SUPFAM" id="SSF49464">
    <property type="entry name" value="Carboxypeptidase regulatory domain-like"/>
    <property type="match status" value="1"/>
</dbReference>
<dbReference type="GO" id="GO:0030246">
    <property type="term" value="F:carbohydrate binding"/>
    <property type="evidence" value="ECO:0007669"/>
    <property type="project" value="InterPro"/>
</dbReference>
<keyword evidence="3" id="KW-0812">Transmembrane</keyword>
<dbReference type="Gene3D" id="2.60.40.1120">
    <property type="entry name" value="Carboxypeptidase-like, regulatory domain"/>
    <property type="match status" value="3"/>
</dbReference>
<evidence type="ECO:0000313" key="3">
    <source>
        <dbReference type="EMBL" id="QDV07495.1"/>
    </source>
</evidence>
<evidence type="ECO:0000256" key="1">
    <source>
        <dbReference type="ARBA" id="ARBA00022729"/>
    </source>
</evidence>
<dbReference type="InterPro" id="IPR008969">
    <property type="entry name" value="CarboxyPept-like_regulatory"/>
</dbReference>
<accession>A0A518ETU5</accession>
<feature type="region of interest" description="Disordered" evidence="2">
    <location>
        <begin position="31"/>
        <end position="54"/>
    </location>
</feature>
<keyword evidence="1" id="KW-0732">Signal</keyword>
<dbReference type="SUPFAM" id="SSF49452">
    <property type="entry name" value="Starch-binding domain-like"/>
    <property type="match status" value="2"/>
</dbReference>
<dbReference type="Pfam" id="PF13620">
    <property type="entry name" value="CarboxypepD_reg"/>
    <property type="match status" value="3"/>
</dbReference>
<dbReference type="InterPro" id="IPR051417">
    <property type="entry name" value="SDr/BOS_complex"/>
</dbReference>
<dbReference type="OrthoDB" id="285793at2"/>
<dbReference type="RefSeq" id="WP_145198574.1">
    <property type="nucleotide sequence ID" value="NZ_CP036434.1"/>
</dbReference>
<dbReference type="EMBL" id="CP036434">
    <property type="protein sequence ID" value="QDV07495.1"/>
    <property type="molecule type" value="Genomic_DNA"/>
</dbReference>